<name>G4D409_9FIRM</name>
<keyword evidence="1" id="KW-0472">Membrane</keyword>
<dbReference type="HOGENOM" id="CLU_818471_0_0_9"/>
<proteinExistence type="predicted"/>
<feature type="transmembrane region" description="Helical" evidence="1">
    <location>
        <begin position="12"/>
        <end position="28"/>
    </location>
</feature>
<evidence type="ECO:0000256" key="1">
    <source>
        <dbReference type="SAM" id="Phobius"/>
    </source>
</evidence>
<accession>G4D409</accession>
<dbReference type="Proteomes" id="UP000003422">
    <property type="component" value="Unassembled WGS sequence"/>
</dbReference>
<protein>
    <submittedName>
        <fullName evidence="2">Uncharacterized protein</fullName>
    </submittedName>
</protein>
<feature type="transmembrane region" description="Helical" evidence="1">
    <location>
        <begin position="286"/>
        <end position="307"/>
    </location>
</feature>
<evidence type="ECO:0000313" key="2">
    <source>
        <dbReference type="EMBL" id="EGY79739.1"/>
    </source>
</evidence>
<keyword evidence="1" id="KW-1133">Transmembrane helix</keyword>
<keyword evidence="3" id="KW-1185">Reference proteome</keyword>
<sequence>MEVKMNRKLKNVILFGIFIVILFLSTLTKQFSTDILWKQDENSTREFQGILFQNPSDITNLRVSRTPVDGYGGRLIKYGVEFSYIGDGSNFRILGTPVRQVFFEAPIEAKYSVANLKGDYDKISNMLFNEKLSLKLPLDSKETNLKAKSEIRVKLDSNVESYNFSLYYEPMDIKYRQEDVISRTSVFLTNAKVDKFTNSQKVTDAQNISFSDSGFTVNAQEFKDNAKLSGITIVNNLARIIFIVSTLLVLALIWLDKKNVLSLNILLNMLMILTFYRLLDMGVTSLGALLIMPIIGYISTCIARLMGKDTIHLTTKELKQNLAYTIIFFIVILIVIIIPRAI</sequence>
<evidence type="ECO:0000313" key="3">
    <source>
        <dbReference type="Proteomes" id="UP000003422"/>
    </source>
</evidence>
<feature type="transmembrane region" description="Helical" evidence="1">
    <location>
        <begin position="261"/>
        <end position="279"/>
    </location>
</feature>
<comment type="caution">
    <text evidence="2">The sequence shown here is derived from an EMBL/GenBank/DDBJ whole genome shotgun (WGS) entry which is preliminary data.</text>
</comment>
<gene>
    <name evidence="2" type="ORF">HMPREF9129_1139</name>
</gene>
<dbReference type="EMBL" id="AGBB01000110">
    <property type="protein sequence ID" value="EGY79739.1"/>
    <property type="molecule type" value="Genomic_DNA"/>
</dbReference>
<organism evidence="2 3">
    <name type="scientific">Peptoniphilus indolicus ATCC 29427</name>
    <dbReference type="NCBI Taxonomy" id="997350"/>
    <lineage>
        <taxon>Bacteria</taxon>
        <taxon>Bacillati</taxon>
        <taxon>Bacillota</taxon>
        <taxon>Tissierellia</taxon>
        <taxon>Tissierellales</taxon>
        <taxon>Peptoniphilaceae</taxon>
        <taxon>Peptoniphilus</taxon>
    </lineage>
</organism>
<keyword evidence="1" id="KW-0812">Transmembrane</keyword>
<dbReference type="AlphaFoldDB" id="G4D409"/>
<feature type="transmembrane region" description="Helical" evidence="1">
    <location>
        <begin position="322"/>
        <end position="341"/>
    </location>
</feature>
<reference evidence="2 3" key="1">
    <citation type="submission" date="2011-06" db="EMBL/GenBank/DDBJ databases">
        <authorList>
            <person name="Muzny D."/>
            <person name="Qin X."/>
            <person name="Deng J."/>
            <person name="Jiang H."/>
            <person name="Liu Y."/>
            <person name="Qu J."/>
            <person name="Song X.-Z."/>
            <person name="Zhang L."/>
            <person name="Thornton R."/>
            <person name="Coyle M."/>
            <person name="Francisco L."/>
            <person name="Jackson L."/>
            <person name="Javaid M."/>
            <person name="Korchina V."/>
            <person name="Kovar C."/>
            <person name="Mata R."/>
            <person name="Mathew T."/>
            <person name="Ngo R."/>
            <person name="Nguyen L."/>
            <person name="Nguyen N."/>
            <person name="Okwuonu G."/>
            <person name="Ongeri F."/>
            <person name="Pham C."/>
            <person name="Simmons D."/>
            <person name="Wilczek-Boney K."/>
            <person name="Hale W."/>
            <person name="Jakkamsetti A."/>
            <person name="Pham P."/>
            <person name="Ruth R."/>
            <person name="San Lucas F."/>
            <person name="Warren J."/>
            <person name="Zhang J."/>
            <person name="Zhao Z."/>
            <person name="Zhou C."/>
            <person name="Zhu D."/>
            <person name="Lee S."/>
            <person name="Bess C."/>
            <person name="Blankenburg K."/>
            <person name="Forbes L."/>
            <person name="Fu Q."/>
            <person name="Gubbala S."/>
            <person name="Hirani K."/>
            <person name="Jayaseelan J.C."/>
            <person name="Lara F."/>
            <person name="Munidasa M."/>
            <person name="Palculict T."/>
            <person name="Patil S."/>
            <person name="Pu L.-L."/>
            <person name="Saada N."/>
            <person name="Tang L."/>
            <person name="Weissenberger G."/>
            <person name="Zhu Y."/>
            <person name="Hemphill L."/>
            <person name="Shang Y."/>
            <person name="Youmans B."/>
            <person name="Ayvaz T."/>
            <person name="Ross M."/>
            <person name="Santibanez J."/>
            <person name="Aqrawi P."/>
            <person name="Gross S."/>
            <person name="Joshi V."/>
            <person name="Fowler G."/>
            <person name="Nazareth L."/>
            <person name="Reid J."/>
            <person name="Worley K."/>
            <person name="Petrosino J."/>
            <person name="Highlander S."/>
            <person name="Gibbs R."/>
        </authorList>
    </citation>
    <scope>NUCLEOTIDE SEQUENCE [LARGE SCALE GENOMIC DNA]</scope>
    <source>
        <strain evidence="2 3">ATCC 29427</strain>
    </source>
</reference>
<feature type="transmembrane region" description="Helical" evidence="1">
    <location>
        <begin position="237"/>
        <end position="255"/>
    </location>
</feature>
<dbReference type="PATRIC" id="fig|997350.3.peg.1093"/>